<accession>A0ABS5BMR3</accession>
<organism evidence="1 2">
    <name type="scientific">Gemmata palustris</name>
    <dbReference type="NCBI Taxonomy" id="2822762"/>
    <lineage>
        <taxon>Bacteria</taxon>
        <taxon>Pseudomonadati</taxon>
        <taxon>Planctomycetota</taxon>
        <taxon>Planctomycetia</taxon>
        <taxon>Gemmatales</taxon>
        <taxon>Gemmataceae</taxon>
        <taxon>Gemmata</taxon>
    </lineage>
</organism>
<proteinExistence type="predicted"/>
<dbReference type="EMBL" id="JAGKQQ010000001">
    <property type="protein sequence ID" value="MBP3954960.1"/>
    <property type="molecule type" value="Genomic_DNA"/>
</dbReference>
<sequence>MGQVVSGGEPANQASVFDLVQDAAGMLSATSECGAQLLSTDMEFASCYLTGQVPQDRDCELEQALGQAISGRQSHGLCEGTRGFRLVRFSFFNPKGMGRGSVLFRG</sequence>
<evidence type="ECO:0000313" key="2">
    <source>
        <dbReference type="Proteomes" id="UP000676565"/>
    </source>
</evidence>
<dbReference type="RefSeq" id="WP_210653066.1">
    <property type="nucleotide sequence ID" value="NZ_JAGKQQ010000001.1"/>
</dbReference>
<keyword evidence="2" id="KW-1185">Reference proteome</keyword>
<reference evidence="1 2" key="1">
    <citation type="submission" date="2021-04" db="EMBL/GenBank/DDBJ databases">
        <authorList>
            <person name="Ivanova A."/>
        </authorList>
    </citation>
    <scope>NUCLEOTIDE SEQUENCE [LARGE SCALE GENOMIC DNA]</scope>
    <source>
        <strain evidence="1 2">G18</strain>
    </source>
</reference>
<gene>
    <name evidence="1" type="ORF">J8F10_06650</name>
</gene>
<evidence type="ECO:0000313" key="1">
    <source>
        <dbReference type="EMBL" id="MBP3954960.1"/>
    </source>
</evidence>
<protein>
    <submittedName>
        <fullName evidence="1">Uncharacterized protein</fullName>
    </submittedName>
</protein>
<comment type="caution">
    <text evidence="1">The sequence shown here is derived from an EMBL/GenBank/DDBJ whole genome shotgun (WGS) entry which is preliminary data.</text>
</comment>
<dbReference type="Proteomes" id="UP000676565">
    <property type="component" value="Unassembled WGS sequence"/>
</dbReference>
<name>A0ABS5BMR3_9BACT</name>